<keyword evidence="3" id="KW-1185">Reference proteome</keyword>
<evidence type="ECO:0000256" key="1">
    <source>
        <dbReference type="SAM" id="Phobius"/>
    </source>
</evidence>
<accession>A0ABU0M2E1</accession>
<dbReference type="InterPro" id="IPR011470">
    <property type="entry name" value="DUF1576"/>
</dbReference>
<feature type="transmembrane region" description="Helical" evidence="1">
    <location>
        <begin position="272"/>
        <end position="299"/>
    </location>
</feature>
<dbReference type="Pfam" id="PF07613">
    <property type="entry name" value="DUF1576"/>
    <property type="match status" value="2"/>
</dbReference>
<evidence type="ECO:0000313" key="3">
    <source>
        <dbReference type="Proteomes" id="UP001223743"/>
    </source>
</evidence>
<dbReference type="RefSeq" id="WP_266281402.1">
    <property type="nucleotide sequence ID" value="NZ_JAPKNF010000001.1"/>
</dbReference>
<keyword evidence="1" id="KW-0472">Membrane</keyword>
<protein>
    <recommendedName>
        <fullName evidence="4">DUF1576 domain-containing protein</fullName>
    </recommendedName>
</protein>
<evidence type="ECO:0000313" key="2">
    <source>
        <dbReference type="EMBL" id="MDQ0515119.1"/>
    </source>
</evidence>
<feature type="transmembrane region" description="Helical" evidence="1">
    <location>
        <begin position="233"/>
        <end position="251"/>
    </location>
</feature>
<proteinExistence type="predicted"/>
<gene>
    <name evidence="2" type="ORF">QO015_000732</name>
</gene>
<reference evidence="2 3" key="1">
    <citation type="submission" date="2023-07" db="EMBL/GenBank/DDBJ databases">
        <title>Genomic Encyclopedia of Type Strains, Phase IV (KMG-IV): sequencing the most valuable type-strain genomes for metagenomic binning, comparative biology and taxonomic classification.</title>
        <authorList>
            <person name="Goeker M."/>
        </authorList>
    </citation>
    <scope>NUCLEOTIDE SEQUENCE [LARGE SCALE GENOMIC DNA]</scope>
    <source>
        <strain evidence="2 3">B1-1</strain>
    </source>
</reference>
<feature type="transmembrane region" description="Helical" evidence="1">
    <location>
        <begin position="395"/>
        <end position="418"/>
    </location>
</feature>
<feature type="transmembrane region" description="Helical" evidence="1">
    <location>
        <begin position="17"/>
        <end position="36"/>
    </location>
</feature>
<feature type="transmembrane region" description="Helical" evidence="1">
    <location>
        <begin position="97"/>
        <end position="125"/>
    </location>
</feature>
<keyword evidence="1" id="KW-0812">Transmembrane</keyword>
<sequence length="425" mass="43630">MPDATEDAPAAATSDRFILSTVAGLAGAFVLFGLLVDGPRTALQGLVAIQLVRDTLVTDYIGVGGKGAAFLNAGLLTLVACGFYWRCRAKMTGGAVAALLLVLGFALFGKNLLNVWPIVGGVWLYCRLKGEAFGAHLNTAFFGCALAPVVSEILFSTTLSPMVTLPLAVATGIGMGLVLVPVAAQLFKAHGGLSLYNMGFAAGILGTLVVALYRSYGFVPAPVFIWTRGNNLLLGAFLFALFAALAALGLWHDRGAARHFRSILRMSGQAPADFIGAAGFGATLVNMGVSGALGTLYLVVIGGDLNGPTIGALMTIVGFAAAGKHPANFLPVMIGVFIGTLAKPWNAHDPSLQLAALFGTTLAPIAGRFGWHWGIVAGFIHSSAALAVGDLHGGLVLYNNGFAAGLVASVLGPVVAVIKGRKVEA</sequence>
<dbReference type="EMBL" id="JAUSWJ010000001">
    <property type="protein sequence ID" value="MDQ0515119.1"/>
    <property type="molecule type" value="Genomic_DNA"/>
</dbReference>
<feature type="transmembrane region" description="Helical" evidence="1">
    <location>
        <begin position="137"/>
        <end position="157"/>
    </location>
</feature>
<dbReference type="Proteomes" id="UP001223743">
    <property type="component" value="Unassembled WGS sequence"/>
</dbReference>
<keyword evidence="1" id="KW-1133">Transmembrane helix</keyword>
<comment type="caution">
    <text evidence="2">The sequence shown here is derived from an EMBL/GenBank/DDBJ whole genome shotgun (WGS) entry which is preliminary data.</text>
</comment>
<feature type="transmembrane region" description="Helical" evidence="1">
    <location>
        <begin position="195"/>
        <end position="213"/>
    </location>
</feature>
<feature type="transmembrane region" description="Helical" evidence="1">
    <location>
        <begin position="163"/>
        <end position="183"/>
    </location>
</feature>
<feature type="transmembrane region" description="Helical" evidence="1">
    <location>
        <begin position="68"/>
        <end position="85"/>
    </location>
</feature>
<evidence type="ECO:0008006" key="4">
    <source>
        <dbReference type="Google" id="ProtNLM"/>
    </source>
</evidence>
<name>A0ABU0M2E1_9HYPH</name>
<organism evidence="2 3">
    <name type="scientific">Kaistia geumhonensis</name>
    <dbReference type="NCBI Taxonomy" id="410839"/>
    <lineage>
        <taxon>Bacteria</taxon>
        <taxon>Pseudomonadati</taxon>
        <taxon>Pseudomonadota</taxon>
        <taxon>Alphaproteobacteria</taxon>
        <taxon>Hyphomicrobiales</taxon>
        <taxon>Kaistiaceae</taxon>
        <taxon>Kaistia</taxon>
    </lineage>
</organism>
<feature type="transmembrane region" description="Helical" evidence="1">
    <location>
        <begin position="305"/>
        <end position="323"/>
    </location>
</feature>